<organism evidence="4 5">
    <name type="scientific">Roseibium aggregatum (strain ATCC 25650 / DSM 13394 / JCM 20685 / NBRC 16684 / NCIMB 2208 / IAM 12614 / B1)</name>
    <name type="common">Stappia aggregata</name>
    <dbReference type="NCBI Taxonomy" id="384765"/>
    <lineage>
        <taxon>Bacteria</taxon>
        <taxon>Pseudomonadati</taxon>
        <taxon>Pseudomonadota</taxon>
        <taxon>Alphaproteobacteria</taxon>
        <taxon>Hyphomicrobiales</taxon>
        <taxon>Stappiaceae</taxon>
        <taxon>Roseibium</taxon>
    </lineage>
</organism>
<dbReference type="GO" id="GO:0006754">
    <property type="term" value="P:ATP biosynthetic process"/>
    <property type="evidence" value="ECO:0007669"/>
    <property type="project" value="UniProtKB-KW"/>
</dbReference>
<evidence type="ECO:0000256" key="1">
    <source>
        <dbReference type="ARBA" id="ARBA00023310"/>
    </source>
</evidence>
<dbReference type="PANTHER" id="PTHR34383:SF3">
    <property type="entry name" value="POLYPHOSPHATE:AMP PHOSPHOTRANSFERASE"/>
    <property type="match status" value="1"/>
</dbReference>
<comment type="catalytic activity">
    <reaction evidence="2">
        <text>[phosphate](n) + ATP = [phosphate](n+1) + ADP</text>
        <dbReference type="Rhea" id="RHEA:19573"/>
        <dbReference type="Rhea" id="RHEA-COMP:9859"/>
        <dbReference type="Rhea" id="RHEA-COMP:14280"/>
        <dbReference type="ChEBI" id="CHEBI:16838"/>
        <dbReference type="ChEBI" id="CHEBI:30616"/>
        <dbReference type="ChEBI" id="CHEBI:456216"/>
    </reaction>
    <physiologicalReaction direction="right-to-left" evidence="2">
        <dbReference type="Rhea" id="RHEA:19575"/>
    </physiologicalReaction>
</comment>
<name>A0NU47_ROSAI</name>
<evidence type="ECO:0000259" key="3">
    <source>
        <dbReference type="Pfam" id="PF03976"/>
    </source>
</evidence>
<reference evidence="4 5" key="1">
    <citation type="submission" date="2006-05" db="EMBL/GenBank/DDBJ databases">
        <authorList>
            <person name="King G."/>
            <person name="Ferriera S."/>
            <person name="Johnson J."/>
            <person name="Kravitz S."/>
            <person name="Beeson K."/>
            <person name="Sutton G."/>
            <person name="Rogers Y.-H."/>
            <person name="Friedman R."/>
            <person name="Frazier M."/>
            <person name="Venter J.C."/>
        </authorList>
    </citation>
    <scope>NUCLEOTIDE SEQUENCE [LARGE SCALE GENOMIC DNA]</scope>
    <source>
        <strain evidence="5">ATCC 25650 / DSM 13394 / JCM 20685 / NBRC 16684 / NCIMB 2208 / IAM 12614 / B1</strain>
    </source>
</reference>
<evidence type="ECO:0000256" key="2">
    <source>
        <dbReference type="ARBA" id="ARBA00024500"/>
    </source>
</evidence>
<proteinExistence type="predicted"/>
<feature type="domain" description="Polyphosphate kinase-2-related" evidence="3">
    <location>
        <begin position="276"/>
        <end position="497"/>
    </location>
</feature>
<evidence type="ECO:0000313" key="4">
    <source>
        <dbReference type="EMBL" id="EAV43449.1"/>
    </source>
</evidence>
<dbReference type="Gene3D" id="3.40.50.300">
    <property type="entry name" value="P-loop containing nucleotide triphosphate hydrolases"/>
    <property type="match status" value="2"/>
</dbReference>
<gene>
    <name evidence="4" type="ORF">SIAM614_02191</name>
</gene>
<keyword evidence="1" id="KW-0066">ATP synthesis</keyword>
<dbReference type="AlphaFoldDB" id="A0NU47"/>
<sequence>MQPVRFSIEVFMFESARLPQNMDKKTFKKLEPQLREALLTAQLPVVEKQPFSTMILVDGLDGAGKGEAVARLYGWMDARHLVCNAYGEMMDEARLRPPLWRYWRDLPPKGETAIVFGSWYQTVLRDWIYKKIDEDAFDKALTRIRRFEEMLANEDVLILKFWFYLPKKEQEERLKHIEKKNVARHVLADWAALKHHKKASEAGEKIILETSKGYAPWFVIPSQDPEYRDAALAQTVADAMKLKLENGEPHSIAAPPVVGGLKRETAVDTIDLTEKLDKGEYEELRDKYQKKLSDLSDMKSLSKTGVVLVFQGNDAAGKGGAIRRVIRPLDPRIYKVHPISAPSDEEKARPYLWRFWRRVPAKGHFAIFDRSWYERVLVERVEGYAGHDDWLRAYNEINEFEQELTDFGYIVCKFWLAISEEEQLRRFKAREETAYKQHKITDDDWRNRLKWDQYAIAAGDMIDRTSTHYAPWTLVSSEDKRHARIKVLKTICDRLEEKL</sequence>
<dbReference type="GO" id="GO:0006797">
    <property type="term" value="P:polyphosphate metabolic process"/>
    <property type="evidence" value="ECO:0007669"/>
    <property type="project" value="InterPro"/>
</dbReference>
<accession>A0NU47</accession>
<dbReference type="Pfam" id="PF03976">
    <property type="entry name" value="PPK2"/>
    <property type="match status" value="2"/>
</dbReference>
<dbReference type="InterPro" id="IPR022489">
    <property type="entry name" value="PolyP_AMP_Tfrase"/>
</dbReference>
<dbReference type="InterPro" id="IPR027417">
    <property type="entry name" value="P-loop_NTPase"/>
</dbReference>
<dbReference type="GO" id="GO:0043751">
    <property type="term" value="F:polyphosphate:AMP phosphotransferase activity"/>
    <property type="evidence" value="ECO:0007669"/>
    <property type="project" value="InterPro"/>
</dbReference>
<dbReference type="eggNOG" id="COG2326">
    <property type="taxonomic scope" value="Bacteria"/>
</dbReference>
<dbReference type="InterPro" id="IPR022488">
    <property type="entry name" value="PPK2-related"/>
</dbReference>
<dbReference type="PANTHER" id="PTHR34383">
    <property type="entry name" value="POLYPHOSPHATE:AMP PHOSPHOTRANSFERASE-RELATED"/>
    <property type="match status" value="1"/>
</dbReference>
<comment type="caution">
    <text evidence="4">The sequence shown here is derived from an EMBL/GenBank/DDBJ whole genome shotgun (WGS) entry which is preliminary data.</text>
</comment>
<dbReference type="SUPFAM" id="SSF52540">
    <property type="entry name" value="P-loop containing nucleoside triphosphate hydrolases"/>
    <property type="match status" value="2"/>
</dbReference>
<protein>
    <recommendedName>
        <fullName evidence="3">Polyphosphate kinase-2-related domain-containing protein</fullName>
    </recommendedName>
</protein>
<feature type="domain" description="Polyphosphate kinase-2-related" evidence="3">
    <location>
        <begin position="24"/>
        <end position="243"/>
    </location>
</feature>
<dbReference type="EMBL" id="AAUW01000009">
    <property type="protein sequence ID" value="EAV43449.1"/>
    <property type="molecule type" value="Genomic_DNA"/>
</dbReference>
<dbReference type="Proteomes" id="UP000004848">
    <property type="component" value="Unassembled WGS sequence"/>
</dbReference>
<evidence type="ECO:0000313" key="5">
    <source>
        <dbReference type="Proteomes" id="UP000004848"/>
    </source>
</evidence>
<dbReference type="NCBIfam" id="TIGR03708">
    <property type="entry name" value="poly_P_AMP_trns"/>
    <property type="match status" value="1"/>
</dbReference>